<dbReference type="EMBL" id="JBFDAH010000055">
    <property type="protein sequence ID" value="MEW4368055.1"/>
    <property type="molecule type" value="Genomic_DNA"/>
</dbReference>
<accession>A0ABV3MV76</accession>
<evidence type="ECO:0000256" key="2">
    <source>
        <dbReference type="ARBA" id="ARBA00022723"/>
    </source>
</evidence>
<evidence type="ECO:0000313" key="8">
    <source>
        <dbReference type="EMBL" id="MEW4368055.1"/>
    </source>
</evidence>
<dbReference type="InterPro" id="IPR011096">
    <property type="entry name" value="FTP_domain"/>
</dbReference>
<feature type="non-terminal residue" evidence="8">
    <location>
        <position position="180"/>
    </location>
</feature>
<gene>
    <name evidence="8" type="ORF">ABVT42_21480</name>
</gene>
<keyword evidence="3" id="KW-0378">Hydrolase</keyword>
<dbReference type="RefSeq" id="WP_367024414.1">
    <property type="nucleotide sequence ID" value="NZ_JBFDAH010000055.1"/>
</dbReference>
<proteinExistence type="predicted"/>
<dbReference type="Proteomes" id="UP001554427">
    <property type="component" value="Unassembled WGS sequence"/>
</dbReference>
<keyword evidence="9" id="KW-1185">Reference proteome</keyword>
<evidence type="ECO:0000313" key="9">
    <source>
        <dbReference type="Proteomes" id="UP001554427"/>
    </source>
</evidence>
<reference evidence="8 9" key="1">
    <citation type="submission" date="2024-06" db="EMBL/GenBank/DDBJ databases">
        <title>Aliikangiella maris sp. nov., sp. nov., a phycosphere bacterium isolated from seawater and ecosystem role in Phaeocystis globosa blooms.</title>
        <authorList>
            <person name="Li F."/>
        </authorList>
    </citation>
    <scope>NUCLEOTIDE SEQUENCE [LARGE SCALE GENOMIC DNA]</scope>
    <source>
        <strain evidence="8 9">GXAS 306</strain>
    </source>
</reference>
<feature type="chain" id="PRO_5047144079" description="FTP domain-containing protein" evidence="6">
    <location>
        <begin position="28"/>
        <end position="180"/>
    </location>
</feature>
<evidence type="ECO:0000256" key="3">
    <source>
        <dbReference type="ARBA" id="ARBA00022801"/>
    </source>
</evidence>
<evidence type="ECO:0000259" key="7">
    <source>
        <dbReference type="Pfam" id="PF07504"/>
    </source>
</evidence>
<name>A0ABV3MV76_9GAMM</name>
<comment type="caution">
    <text evidence="8">The sequence shown here is derived from an EMBL/GenBank/DDBJ whole genome shotgun (WGS) entry which is preliminary data.</text>
</comment>
<keyword evidence="6" id="KW-0732">Signal</keyword>
<keyword evidence="1" id="KW-0645">Protease</keyword>
<feature type="domain" description="FTP" evidence="7">
    <location>
        <begin position="80"/>
        <end position="117"/>
    </location>
</feature>
<dbReference type="Pfam" id="PF07504">
    <property type="entry name" value="FTP"/>
    <property type="match status" value="1"/>
</dbReference>
<evidence type="ECO:0000256" key="5">
    <source>
        <dbReference type="ARBA" id="ARBA00023049"/>
    </source>
</evidence>
<evidence type="ECO:0000256" key="6">
    <source>
        <dbReference type="SAM" id="SignalP"/>
    </source>
</evidence>
<organism evidence="8 9">
    <name type="scientific">Aliikangiella maris</name>
    <dbReference type="NCBI Taxonomy" id="3162458"/>
    <lineage>
        <taxon>Bacteria</taxon>
        <taxon>Pseudomonadati</taxon>
        <taxon>Pseudomonadota</taxon>
        <taxon>Gammaproteobacteria</taxon>
        <taxon>Oceanospirillales</taxon>
        <taxon>Pleioneaceae</taxon>
        <taxon>Aliikangiella</taxon>
    </lineage>
</organism>
<feature type="signal peptide" evidence="6">
    <location>
        <begin position="1"/>
        <end position="27"/>
    </location>
</feature>
<keyword evidence="5" id="KW-0482">Metalloprotease</keyword>
<evidence type="ECO:0000256" key="1">
    <source>
        <dbReference type="ARBA" id="ARBA00022670"/>
    </source>
</evidence>
<evidence type="ECO:0000256" key="4">
    <source>
        <dbReference type="ARBA" id="ARBA00022833"/>
    </source>
</evidence>
<dbReference type="Gene3D" id="3.10.450.490">
    <property type="match status" value="1"/>
</dbReference>
<sequence>MNRELKLKTLPVIISATLSMMSLSATANESFSIAVQQQTTNGAPTFVTGNLGSMTEKSAAQSLTNILSQHAAFGYTGQEKFSVKRQWVDELGKSHTHFNQTINGLNVYGTSLIMHANLTNSSLTSTSGQVYALTGSLAVDNNAATNQAFISANDNGEQAKTAALSIGDVKGEPELAYIFL</sequence>
<keyword evidence="2" id="KW-0479">Metal-binding</keyword>
<keyword evidence="4" id="KW-0862">Zinc</keyword>
<protein>
    <recommendedName>
        <fullName evidence="7">FTP domain-containing protein</fullName>
    </recommendedName>
</protein>